<dbReference type="Pfam" id="PF01032">
    <property type="entry name" value="FecCD"/>
    <property type="match status" value="1"/>
</dbReference>
<gene>
    <name evidence="9" type="ORF">HMPREF9555_00511</name>
</gene>
<dbReference type="GO" id="GO:0022857">
    <property type="term" value="F:transmembrane transporter activity"/>
    <property type="evidence" value="ECO:0007669"/>
    <property type="project" value="InterPro"/>
</dbReference>
<dbReference type="AlphaFoldDB" id="E7N0L1"/>
<keyword evidence="10" id="KW-1185">Reference proteome</keyword>
<feature type="transmembrane region" description="Helical" evidence="8">
    <location>
        <begin position="99"/>
        <end position="122"/>
    </location>
</feature>
<name>E7N0L1_9FIRM</name>
<dbReference type="InterPro" id="IPR000522">
    <property type="entry name" value="ABC_transptr_permease_BtuC"/>
</dbReference>
<evidence type="ECO:0000256" key="4">
    <source>
        <dbReference type="ARBA" id="ARBA00022475"/>
    </source>
</evidence>
<dbReference type="GO" id="GO:0033214">
    <property type="term" value="P:siderophore-iron import into cell"/>
    <property type="evidence" value="ECO:0007669"/>
    <property type="project" value="TreeGrafter"/>
</dbReference>
<evidence type="ECO:0000256" key="3">
    <source>
        <dbReference type="ARBA" id="ARBA00022448"/>
    </source>
</evidence>
<sequence>MEGNTAPVRTAVGGASPVLALALLLCAGLFAACLASLYIGAQDVSVATIFRSFTAYDPANVQEMIVRTLRLPRLLAALLCGASFAVAGALMQGVTNNPIASPSILGINAGAGFGLAVFMILFPQGSLSVSLLFSLAGAGLATLAIFVLARAKGAGRGPVFLALAGTAIGAVFGAVTQAMTVYFEVAQDLSYWTAGGISGVRMEQALFLLPWTVAGLALAMSIARSVTLLSFGEEVAIGLGSKIGRIRLVAGVTVLLLAGSAVAVAGPVGFVGLVTPHIARKIVGIDYRKVIPVSALSGALLVTLADIAARTIHPPFETPLGAVTALIGVPFFLYLIRRGRNRR</sequence>
<evidence type="ECO:0000256" key="2">
    <source>
        <dbReference type="ARBA" id="ARBA00007935"/>
    </source>
</evidence>
<organism evidence="9 10">
    <name type="scientific">Selenomonas artemidis F0399</name>
    <dbReference type="NCBI Taxonomy" id="749551"/>
    <lineage>
        <taxon>Bacteria</taxon>
        <taxon>Bacillati</taxon>
        <taxon>Bacillota</taxon>
        <taxon>Negativicutes</taxon>
        <taxon>Selenomonadales</taxon>
        <taxon>Selenomonadaceae</taxon>
        <taxon>Selenomonas</taxon>
    </lineage>
</organism>
<dbReference type="InterPro" id="IPR037294">
    <property type="entry name" value="ABC_BtuC-like"/>
</dbReference>
<evidence type="ECO:0000256" key="8">
    <source>
        <dbReference type="SAM" id="Phobius"/>
    </source>
</evidence>
<dbReference type="RefSeq" id="WP_009349192.1">
    <property type="nucleotide sequence ID" value="NZ_GL638130.1"/>
</dbReference>
<reference evidence="9 10" key="1">
    <citation type="submission" date="2010-08" db="EMBL/GenBank/DDBJ databases">
        <authorList>
            <person name="Weinstock G."/>
            <person name="Sodergren E."/>
            <person name="Clifton S."/>
            <person name="Fulton L."/>
            <person name="Fulton B."/>
            <person name="Courtney L."/>
            <person name="Fronick C."/>
            <person name="Harrison M."/>
            <person name="Strong C."/>
            <person name="Farmer C."/>
            <person name="Delahaunty K."/>
            <person name="Markovic C."/>
            <person name="Hall O."/>
            <person name="Minx P."/>
            <person name="Tomlinson C."/>
            <person name="Mitreva M."/>
            <person name="Hou S."/>
            <person name="Chen J."/>
            <person name="Wollam A."/>
            <person name="Pepin K.H."/>
            <person name="Johnson M."/>
            <person name="Bhonagiri V."/>
            <person name="Zhang X."/>
            <person name="Suruliraj S."/>
            <person name="Warren W."/>
            <person name="Chinwalla A."/>
            <person name="Mardis E.R."/>
            <person name="Wilson R.K."/>
        </authorList>
    </citation>
    <scope>NUCLEOTIDE SEQUENCE [LARGE SCALE GENOMIC DNA]</scope>
    <source>
        <strain evidence="9 10">F0399</strain>
    </source>
</reference>
<dbReference type="Gene3D" id="1.10.3470.10">
    <property type="entry name" value="ABC transporter involved in vitamin B12 uptake, BtuC"/>
    <property type="match status" value="1"/>
</dbReference>
<feature type="transmembrane region" description="Helical" evidence="8">
    <location>
        <begin position="161"/>
        <end position="185"/>
    </location>
</feature>
<keyword evidence="5 8" id="KW-0812">Transmembrane</keyword>
<keyword evidence="7 8" id="KW-0472">Membrane</keyword>
<feature type="transmembrane region" description="Helical" evidence="8">
    <location>
        <begin position="290"/>
        <end position="312"/>
    </location>
</feature>
<comment type="subcellular location">
    <subcellularLocation>
        <location evidence="1">Cell membrane</location>
        <topology evidence="1">Multi-pass membrane protein</topology>
    </subcellularLocation>
</comment>
<evidence type="ECO:0000313" key="9">
    <source>
        <dbReference type="EMBL" id="EFW30219.1"/>
    </source>
</evidence>
<evidence type="ECO:0000256" key="1">
    <source>
        <dbReference type="ARBA" id="ARBA00004651"/>
    </source>
</evidence>
<dbReference type="GO" id="GO:0005886">
    <property type="term" value="C:plasma membrane"/>
    <property type="evidence" value="ECO:0007669"/>
    <property type="project" value="UniProtKB-SubCell"/>
</dbReference>
<accession>E7N0L1</accession>
<keyword evidence="4" id="KW-1003">Cell membrane</keyword>
<feature type="transmembrane region" description="Helical" evidence="8">
    <location>
        <begin position="74"/>
        <end position="93"/>
    </location>
</feature>
<comment type="similarity">
    <text evidence="2">Belongs to the binding-protein-dependent transport system permease family. FecCD subfamily.</text>
</comment>
<keyword evidence="6 8" id="KW-1133">Transmembrane helix</keyword>
<evidence type="ECO:0000256" key="5">
    <source>
        <dbReference type="ARBA" id="ARBA00022692"/>
    </source>
</evidence>
<comment type="caution">
    <text evidence="9">The sequence shown here is derived from an EMBL/GenBank/DDBJ whole genome shotgun (WGS) entry which is preliminary data.</text>
</comment>
<dbReference type="STRING" id="749551.HMPREF9555_00511"/>
<proteinExistence type="inferred from homology"/>
<evidence type="ECO:0000313" key="10">
    <source>
        <dbReference type="Proteomes" id="UP000004633"/>
    </source>
</evidence>
<evidence type="ECO:0000256" key="7">
    <source>
        <dbReference type="ARBA" id="ARBA00023136"/>
    </source>
</evidence>
<dbReference type="EMBL" id="AECV01000005">
    <property type="protein sequence ID" value="EFW30219.1"/>
    <property type="molecule type" value="Genomic_DNA"/>
</dbReference>
<dbReference type="HOGENOM" id="CLU_013016_1_0_9"/>
<feature type="transmembrane region" description="Helical" evidence="8">
    <location>
        <begin position="246"/>
        <end position="278"/>
    </location>
</feature>
<dbReference type="PANTHER" id="PTHR30472:SF1">
    <property type="entry name" value="FE(3+) DICITRATE TRANSPORT SYSTEM PERMEASE PROTEIN FECC-RELATED"/>
    <property type="match status" value="1"/>
</dbReference>
<protein>
    <submittedName>
        <fullName evidence="9">Iron chelate uptake ABC transporter, FeCT family, permease protein</fullName>
    </submittedName>
</protein>
<feature type="transmembrane region" description="Helical" evidence="8">
    <location>
        <begin position="206"/>
        <end position="226"/>
    </location>
</feature>
<feature type="transmembrane region" description="Helical" evidence="8">
    <location>
        <begin position="20"/>
        <end position="41"/>
    </location>
</feature>
<dbReference type="PANTHER" id="PTHR30472">
    <property type="entry name" value="FERRIC ENTEROBACTIN TRANSPORT SYSTEM PERMEASE PROTEIN"/>
    <property type="match status" value="1"/>
</dbReference>
<dbReference type="Proteomes" id="UP000004633">
    <property type="component" value="Unassembled WGS sequence"/>
</dbReference>
<dbReference type="SUPFAM" id="SSF81345">
    <property type="entry name" value="ABC transporter involved in vitamin B12 uptake, BtuC"/>
    <property type="match status" value="1"/>
</dbReference>
<keyword evidence="3" id="KW-0813">Transport</keyword>
<feature type="transmembrane region" description="Helical" evidence="8">
    <location>
        <begin position="318"/>
        <end position="336"/>
    </location>
</feature>
<dbReference type="CDD" id="cd06550">
    <property type="entry name" value="TM_ABC_iron-siderophores_like"/>
    <property type="match status" value="1"/>
</dbReference>
<evidence type="ECO:0000256" key="6">
    <source>
        <dbReference type="ARBA" id="ARBA00022989"/>
    </source>
</evidence>
<dbReference type="FunFam" id="1.10.3470.10:FF:000001">
    <property type="entry name" value="Vitamin B12 ABC transporter permease BtuC"/>
    <property type="match status" value="1"/>
</dbReference>
<feature type="transmembrane region" description="Helical" evidence="8">
    <location>
        <begin position="129"/>
        <end position="149"/>
    </location>
</feature>